<reference evidence="2 3" key="1">
    <citation type="submission" date="2020-04" db="EMBL/GenBank/DDBJ databases">
        <title>Usitatibacter rugosus gen. nov., sp. nov. and Usitatibacter palustris sp. nov., novel members of Usitatibacteraceae fam. nov. within the order Nitrosomonadales isolated from soil.</title>
        <authorList>
            <person name="Huber K.J."/>
            <person name="Neumann-Schaal M."/>
            <person name="Geppert A."/>
            <person name="Luckner M."/>
            <person name="Wanner G."/>
            <person name="Overmann J."/>
        </authorList>
    </citation>
    <scope>NUCLEOTIDE SEQUENCE [LARGE SCALE GENOMIC DNA]</scope>
    <source>
        <strain evidence="2 3">0125_3</strain>
    </source>
</reference>
<protein>
    <submittedName>
        <fullName evidence="2">HMP-PP phosphatase</fullName>
        <ecNumber evidence="2">3.6.1.-</ecNumber>
    </submittedName>
</protein>
<dbReference type="PANTHER" id="PTHR10000">
    <property type="entry name" value="PHOSPHOSERINE PHOSPHATASE"/>
    <property type="match status" value="1"/>
</dbReference>
<accession>A0A6M4GUN5</accession>
<dbReference type="RefSeq" id="WP_171092026.1">
    <property type="nucleotide sequence ID" value="NZ_CP053069.1"/>
</dbReference>
<dbReference type="SUPFAM" id="SSF56784">
    <property type="entry name" value="HAD-like"/>
    <property type="match status" value="1"/>
</dbReference>
<sequence length="453" mass="48406">MRFAALAVDFDGTLAREGVVPPELLAALERVKASGRRVVLVTGRDLDELIGIFPSITLFDRVVAENGALLYRPATGEREQLGPEPGEAFVEALRARGVTPLAVGRSIVATVQPYEKEVLETIRDLGLERQVIFNKGAVMVLPSGVNKATGLAVALAELKLSPRNVVAMGDGENDHAMLEMAELGVAVSNAIPTLREAAHRVTTGSDHEGVMEVVADLLASDLDTPTRRPGRSMLLGRSVEGRDVCVPAMGSSVLIAGESRAESVGFAHRLLERIRAQGYQCCVLDTTGEHRELKDAVVLGSIESPPEARAIVEALESPEVAVVADLRALEEKARGTWLADFAARMAELRRTRCRPHRLVIDDAHDLLASGDELPEGLLSVDAIHVTTDPAGLAVDLLETVDSVIELTDEGITYRSADDETRIVLEPRSEAVSRVTPPSTVARLAASPPAAPSH</sequence>
<dbReference type="NCBIfam" id="TIGR01484">
    <property type="entry name" value="HAD-SF-IIB"/>
    <property type="match status" value="1"/>
</dbReference>
<dbReference type="Proteomes" id="UP000501534">
    <property type="component" value="Chromosome"/>
</dbReference>
<dbReference type="AlphaFoldDB" id="A0A6M4GUN5"/>
<dbReference type="InterPro" id="IPR036412">
    <property type="entry name" value="HAD-like_sf"/>
</dbReference>
<organism evidence="2 3">
    <name type="scientific">Usitatibacter rugosus</name>
    <dbReference type="NCBI Taxonomy" id="2732067"/>
    <lineage>
        <taxon>Bacteria</taxon>
        <taxon>Pseudomonadati</taxon>
        <taxon>Pseudomonadota</taxon>
        <taxon>Betaproteobacteria</taxon>
        <taxon>Nitrosomonadales</taxon>
        <taxon>Usitatibacteraceae</taxon>
        <taxon>Usitatibacter</taxon>
    </lineage>
</organism>
<keyword evidence="3" id="KW-1185">Reference proteome</keyword>
<feature type="region of interest" description="Disordered" evidence="1">
    <location>
        <begin position="429"/>
        <end position="453"/>
    </location>
</feature>
<dbReference type="PANTHER" id="PTHR10000:SF8">
    <property type="entry name" value="HAD SUPERFAMILY HYDROLASE-LIKE, TYPE 3"/>
    <property type="match status" value="1"/>
</dbReference>
<dbReference type="EC" id="3.6.1.-" evidence="2"/>
<dbReference type="KEGG" id="uru:DSM104443_02101"/>
<dbReference type="GO" id="GO:0000287">
    <property type="term" value="F:magnesium ion binding"/>
    <property type="evidence" value="ECO:0007669"/>
    <property type="project" value="TreeGrafter"/>
</dbReference>
<keyword evidence="2" id="KW-0378">Hydrolase</keyword>
<dbReference type="Pfam" id="PF08282">
    <property type="entry name" value="Hydrolase_3"/>
    <property type="match status" value="2"/>
</dbReference>
<evidence type="ECO:0000313" key="2">
    <source>
        <dbReference type="EMBL" id="QJR11030.1"/>
    </source>
</evidence>
<dbReference type="EMBL" id="CP053069">
    <property type="protein sequence ID" value="QJR11030.1"/>
    <property type="molecule type" value="Genomic_DNA"/>
</dbReference>
<dbReference type="Gene3D" id="3.90.1070.10">
    <property type="match status" value="1"/>
</dbReference>
<dbReference type="InterPro" id="IPR006379">
    <property type="entry name" value="HAD-SF_hydro_IIB"/>
</dbReference>
<dbReference type="GO" id="GO:0005829">
    <property type="term" value="C:cytosol"/>
    <property type="evidence" value="ECO:0007669"/>
    <property type="project" value="TreeGrafter"/>
</dbReference>
<dbReference type="InterPro" id="IPR023214">
    <property type="entry name" value="HAD_sf"/>
</dbReference>
<dbReference type="Gene3D" id="3.40.50.1000">
    <property type="entry name" value="HAD superfamily/HAD-like"/>
    <property type="match status" value="1"/>
</dbReference>
<evidence type="ECO:0000256" key="1">
    <source>
        <dbReference type="SAM" id="MobiDB-lite"/>
    </source>
</evidence>
<dbReference type="GO" id="GO:0016791">
    <property type="term" value="F:phosphatase activity"/>
    <property type="evidence" value="ECO:0007669"/>
    <property type="project" value="TreeGrafter"/>
</dbReference>
<evidence type="ECO:0000313" key="3">
    <source>
        <dbReference type="Proteomes" id="UP000501534"/>
    </source>
</evidence>
<proteinExistence type="predicted"/>
<name>A0A6M4GUN5_9PROT</name>
<gene>
    <name evidence="2" type="primary">cof</name>
    <name evidence="2" type="ORF">DSM104443_02101</name>
</gene>